<reference evidence="2" key="1">
    <citation type="submission" date="2021-05" db="EMBL/GenBank/DDBJ databases">
        <authorList>
            <person name="Arsene-Ploetze F."/>
        </authorList>
    </citation>
    <scope>NUCLEOTIDE SEQUENCE</scope>
    <source>
        <strain evidence="2">DSM 42138</strain>
    </source>
</reference>
<feature type="region of interest" description="Disordered" evidence="1">
    <location>
        <begin position="182"/>
        <end position="203"/>
    </location>
</feature>
<dbReference type="AlphaFoldDB" id="A0A9W4GQW0"/>
<comment type="caution">
    <text evidence="2">The sequence shown here is derived from an EMBL/GenBank/DDBJ whole genome shotgun (WGS) entry which is preliminary data.</text>
</comment>
<feature type="compositionally biased region" description="Pro residues" evidence="1">
    <location>
        <begin position="189"/>
        <end position="198"/>
    </location>
</feature>
<name>A0A9W4GQW0_9ACTN</name>
<evidence type="ECO:0000313" key="2">
    <source>
        <dbReference type="EMBL" id="CAG6391976.1"/>
    </source>
</evidence>
<evidence type="ECO:0000256" key="1">
    <source>
        <dbReference type="SAM" id="MobiDB-lite"/>
    </source>
</evidence>
<keyword evidence="3" id="KW-1185">Reference proteome</keyword>
<sequence>MDDGAYADPHTLPGQLQRGRGLGARQALTHPGAADFVYACVVTDHRWDRQTEQRDSYLARLIHRLDLSLTPIEGHLFGSGGDDDAQEIELALHVLALLPFTGRFDAVPVLRRYATEGRHWSSAVEAVEETGVRKIPEVWAGLDADVVAAHDDTELAAHVYGAREPWSSWARTQPRIRRILDGHTTRHTTPPPPTPPPGGCADTGSSVLAQRVAAGAGPERRLALQELGRRGEPVILDLAEDPSLRNPAGWTPGMPQALHHLGNAAVPRARIWAAGSDRTLNELALTVLAEFGDPDDGPYLLDALTADATAGAWCAMETPARGLGRLRVAQAADALAHAWEATVHSSARAAVLQGLLGCAPTAANGYAVEALDDCEPAVQQQACAAAPGTVRVRTRLHALGDDPLAPEVHDAARQRLSHFSVPENVP</sequence>
<accession>A0A9W4GQW0</accession>
<gene>
    <name evidence="2" type="ORF">SCOCK_140173</name>
</gene>
<dbReference type="EMBL" id="CAJSLV010000042">
    <property type="protein sequence ID" value="CAG6391976.1"/>
    <property type="molecule type" value="Genomic_DNA"/>
</dbReference>
<proteinExistence type="predicted"/>
<organism evidence="2 3">
    <name type="scientific">Actinacidiphila cocklensis</name>
    <dbReference type="NCBI Taxonomy" id="887465"/>
    <lineage>
        <taxon>Bacteria</taxon>
        <taxon>Bacillati</taxon>
        <taxon>Actinomycetota</taxon>
        <taxon>Actinomycetes</taxon>
        <taxon>Kitasatosporales</taxon>
        <taxon>Streptomycetaceae</taxon>
        <taxon>Actinacidiphila</taxon>
    </lineage>
</organism>
<protein>
    <recommendedName>
        <fullName evidence="4">HEAT repeat domain-containing protein</fullName>
    </recommendedName>
</protein>
<evidence type="ECO:0008006" key="4">
    <source>
        <dbReference type="Google" id="ProtNLM"/>
    </source>
</evidence>
<dbReference type="Proteomes" id="UP001152519">
    <property type="component" value="Unassembled WGS sequence"/>
</dbReference>
<evidence type="ECO:0000313" key="3">
    <source>
        <dbReference type="Proteomes" id="UP001152519"/>
    </source>
</evidence>